<dbReference type="InterPro" id="IPR012954">
    <property type="entry name" value="BP28_C_dom"/>
</dbReference>
<evidence type="ECO:0000256" key="5">
    <source>
        <dbReference type="ARBA" id="ARBA00022517"/>
    </source>
</evidence>
<dbReference type="GO" id="GO:0030686">
    <property type="term" value="C:90S preribosome"/>
    <property type="evidence" value="ECO:0007669"/>
    <property type="project" value="TreeGrafter"/>
</dbReference>
<dbReference type="SUPFAM" id="SSF48371">
    <property type="entry name" value="ARM repeat"/>
    <property type="match status" value="1"/>
</dbReference>
<dbReference type="GO" id="GO:0000462">
    <property type="term" value="P:maturation of SSU-rRNA from tricistronic rRNA transcript (SSU-rRNA, 5.8S rRNA, LSU-rRNA)"/>
    <property type="evidence" value="ECO:0007669"/>
    <property type="project" value="TreeGrafter"/>
</dbReference>
<dbReference type="GO" id="GO:0030515">
    <property type="term" value="F:snoRNA binding"/>
    <property type="evidence" value="ECO:0007669"/>
    <property type="project" value="TreeGrafter"/>
</dbReference>
<evidence type="ECO:0000256" key="6">
    <source>
        <dbReference type="ARBA" id="ARBA00022552"/>
    </source>
</evidence>
<dbReference type="GO" id="GO:0032040">
    <property type="term" value="C:small-subunit processome"/>
    <property type="evidence" value="ECO:0007669"/>
    <property type="project" value="TreeGrafter"/>
</dbReference>
<evidence type="ECO:0000256" key="2">
    <source>
        <dbReference type="ARBA" id="ARBA00010559"/>
    </source>
</evidence>
<evidence type="ECO:0000259" key="12">
    <source>
        <dbReference type="SMART" id="SM01036"/>
    </source>
</evidence>
<dbReference type="SMART" id="SM01036">
    <property type="entry name" value="BP28CT"/>
    <property type="match status" value="1"/>
</dbReference>
<organism evidence="13 14">
    <name type="scientific">Echria macrotheca</name>
    <dbReference type="NCBI Taxonomy" id="438768"/>
    <lineage>
        <taxon>Eukaryota</taxon>
        <taxon>Fungi</taxon>
        <taxon>Dikarya</taxon>
        <taxon>Ascomycota</taxon>
        <taxon>Pezizomycotina</taxon>
        <taxon>Sordariomycetes</taxon>
        <taxon>Sordariomycetidae</taxon>
        <taxon>Sordariales</taxon>
        <taxon>Schizotheciaceae</taxon>
        <taxon>Echria</taxon>
    </lineage>
</organism>
<dbReference type="Proteomes" id="UP001239445">
    <property type="component" value="Unassembled WGS sequence"/>
</dbReference>
<sequence length="1796" mass="198800">MASSLAAQLAQIAANSKSSLDAKTVKATHSKSLIFEPRVAAGQTFAEIFQICHEGFEELCRLDPRFAVFGTTLFNDQSQEIDRTQLSSEENAALNKRIESFLHLVGSRLRLMPAIKAVEWLIRRFRVQEFNTTVLLTTFLPYHTIPAFVTLLSILPTNVPLEYRFLDPYIRSLTAPPRAAIVQQAASRPDFLSELSQYTLKSCRLRQEYPGLVSFWGGVMAEAVNAMVDKMRSGRRSIQAQNDQTLLQQVAPVLGEALVMKDVPGLQIASYMIMTILVSKATLEDNALTAFMEQLVHGWTSETFRPGLVSLCVLAQYRSAKQLSGRVTKALIKAPELIPTLEEIGKSYRVDRLVNSLAISLVDRLSKKGDVRSLPFLNTLLVGNFLSEKQIRLVYKTLLVAAHKITDDVDADGHVRKELGSALVSLSQADGELGDIIRSTIEEVDFDIEQLELKLETAIRPKLAIEAPEEEATTAMEVEPPNREKELEAMFEKVSGLPTPKTSCLSQEPVSLFDELSTLFLAAAAEETGLQKFDDAPVLSRSQAPTKSFYFSFYIHIWCGPFPTLAKAAALDRVKARLKEVDCVDKDFQSVVPYCIAALSDPAKRVRRAAAELLVVLDQNFTAAPKTARQIWGSKDLYGKASADSTLDLEGIKTLVHSVLLPSLEESVLHGDHVSSVLVNALDSHHDGKDKEKKHRISKSTRLSIMKFLCGHVEYTPLLAVKLRLLKPLNQIKSISGTSRTDLLLPVLHWWAQLSSEEANRLAVQESVDQSSVDSACVDVVVPNNGPGLELLFDLLKEPQVVSRHKLVESIFGRIRKIWTSMKAETQFSAARTLLDLSQMESDDSSEQSTVSTDAAEVIRTVELSTDILLDFLDSMQENVKVATEAPASKKRRVSTTERPRSIGVPAGQDLKPTLRKITFVLEIVQESNPEKHAELLPSLFTALSDLQHLRALVGSELGYLQNLVLSSLLAMMPAYRNNKALTIDPLAGYGDILSGCIQKSTSPAVINAALLLVASLARTAPDVVLHSVMPIFSFMASSVLKQADDYSAHVINQTVQEVIPPLIENFRKTRRNLVASTAELLASFVTAYEHIPSHRKQDLFISLVENLGPDDFLFAVLAMFVDKYGATDSMIDFTTRILSSFSVEVQLQALIKFLDLTGDLFKPRPALSASLLGKNDNSEQDPVEIANKQLSLLPHLLNNRRLKKEVTQLAERDDMESAKIRDLYATLLENLLALASTLKTKGSLHSRCGDALGNLLNLLSVAEFIKSVETLLDRPNIELRQKVLRALEMRVDRESNTDPKSRAALLAFLPQLTAVIRDSDDMNYKHTAVTCVDKISEKYGKKDLEAVAAAAATIAGDHCLGQPSETLRVMALLCLASLVDVLQDGIVPVLPVAIPKAMEYLEESIANQKPNTRLHNAAYAFMTALAQHIPYMISGAYLERLLLCSYMSAGSGLDEESNSNRFECLQFLAKLVDANSLLQALERTWPKATSSGFAALREHLRVLGMSLDKHPKSTIAKNISTLSTMFTSALDLRRVVASQDDETRLNTEQLGEIETMINECALKMIYKLNDAAFRPVFSQLVEWSTSKLPKQEASGKTLRQISVYGFLHTFFSSLKSIVTSYASYICESSAKTLSSSDLKDGLQKELWKRVLRTLVQCFEHDQDGFWQAPAHFSAVAPVLVEQFARAGSVDVTEELIPAVVELAAAVDSKEHHKELNGSLLKLLRSEQAAVRLGVVKCEQALTDRLGQEWLASLPEMLPYISELQDDDDEVVERENRRWIVGIEQALGESLDSMLQ</sequence>
<evidence type="ECO:0000256" key="10">
    <source>
        <dbReference type="RuleBase" id="RU367065"/>
    </source>
</evidence>
<keyword evidence="14" id="KW-1185">Reference proteome</keyword>
<comment type="caution">
    <text evidence="13">The sequence shown here is derived from an EMBL/GenBank/DDBJ whole genome shotgun (WGS) entry which is preliminary data.</text>
</comment>
<comment type="function">
    <text evidence="9">Involved in nucleolar processing of pre-18S ribosomal RNA. Involved in ribosome biosynthesis.</text>
</comment>
<evidence type="ECO:0000313" key="13">
    <source>
        <dbReference type="EMBL" id="KAK1750758.1"/>
    </source>
</evidence>
<dbReference type="PANTHER" id="PTHR13457">
    <property type="entry name" value="BAP28"/>
    <property type="match status" value="1"/>
</dbReference>
<evidence type="ECO:0000313" key="14">
    <source>
        <dbReference type="Proteomes" id="UP001239445"/>
    </source>
</evidence>
<dbReference type="InterPro" id="IPR040191">
    <property type="entry name" value="UTP10"/>
</dbReference>
<evidence type="ECO:0000256" key="1">
    <source>
        <dbReference type="ARBA" id="ARBA00004604"/>
    </source>
</evidence>
<dbReference type="EMBL" id="MU839845">
    <property type="protein sequence ID" value="KAK1750758.1"/>
    <property type="molecule type" value="Genomic_DNA"/>
</dbReference>
<dbReference type="GO" id="GO:0034455">
    <property type="term" value="C:t-UTP complex"/>
    <property type="evidence" value="ECO:0007669"/>
    <property type="project" value="TreeGrafter"/>
</dbReference>
<keyword evidence="5 10" id="KW-0690">Ribosome biogenesis</keyword>
<dbReference type="Gene3D" id="1.25.10.10">
    <property type="entry name" value="Leucine-rich Repeat Variant"/>
    <property type="match status" value="2"/>
</dbReference>
<name>A0AAJ0B313_9PEZI</name>
<evidence type="ECO:0000256" key="11">
    <source>
        <dbReference type="SAM" id="MobiDB-lite"/>
    </source>
</evidence>
<comment type="subunit">
    <text evidence="3 10">Component of the ribosomal small subunit (SSU) processome.</text>
</comment>
<dbReference type="InterPro" id="IPR022125">
    <property type="entry name" value="U3snoRNP10_N"/>
</dbReference>
<feature type="domain" description="BP28 C-terminal" evidence="12">
    <location>
        <begin position="1513"/>
        <end position="1666"/>
    </location>
</feature>
<dbReference type="InterPro" id="IPR056473">
    <property type="entry name" value="HEAT_Utp10/HEAT1"/>
</dbReference>
<comment type="similarity">
    <text evidence="2 10">Belongs to the HEATR1/UTP10 family.</text>
</comment>
<dbReference type="Pfam" id="PF08146">
    <property type="entry name" value="BP28CT"/>
    <property type="match status" value="1"/>
</dbReference>
<reference evidence="13" key="1">
    <citation type="submission" date="2023-06" db="EMBL/GenBank/DDBJ databases">
        <title>Genome-scale phylogeny and comparative genomics of the fungal order Sordariales.</title>
        <authorList>
            <consortium name="Lawrence Berkeley National Laboratory"/>
            <person name="Hensen N."/>
            <person name="Bonometti L."/>
            <person name="Westerberg I."/>
            <person name="Brannstrom I.O."/>
            <person name="Guillou S."/>
            <person name="Cros-Aarteil S."/>
            <person name="Calhoun S."/>
            <person name="Haridas S."/>
            <person name="Kuo A."/>
            <person name="Mondo S."/>
            <person name="Pangilinan J."/>
            <person name="Riley R."/>
            <person name="Labutti K."/>
            <person name="Andreopoulos B."/>
            <person name="Lipzen A."/>
            <person name="Chen C."/>
            <person name="Yanf M."/>
            <person name="Daum C."/>
            <person name="Ng V."/>
            <person name="Clum A."/>
            <person name="Steindorff A."/>
            <person name="Ohm R."/>
            <person name="Martin F."/>
            <person name="Silar P."/>
            <person name="Natvig D."/>
            <person name="Lalanne C."/>
            <person name="Gautier V."/>
            <person name="Ament-Velasquez S.L."/>
            <person name="Kruys A."/>
            <person name="Hutchinson M.I."/>
            <person name="Powell A.J."/>
            <person name="Barry K."/>
            <person name="Miller A.N."/>
            <person name="Grigoriev I.V."/>
            <person name="Debuchy R."/>
            <person name="Gladieux P."/>
            <person name="Thoren M.H."/>
            <person name="Johannesson H."/>
        </authorList>
    </citation>
    <scope>NUCLEOTIDE SEQUENCE</scope>
    <source>
        <strain evidence="13">PSN4</strain>
    </source>
</reference>
<proteinExistence type="inferred from homology"/>
<dbReference type="Pfam" id="PF23243">
    <property type="entry name" value="HEAT_HEATR1"/>
    <property type="match status" value="1"/>
</dbReference>
<dbReference type="InterPro" id="IPR011989">
    <property type="entry name" value="ARM-like"/>
</dbReference>
<evidence type="ECO:0000256" key="4">
    <source>
        <dbReference type="ARBA" id="ARBA00015399"/>
    </source>
</evidence>
<keyword evidence="7 10" id="KW-0539">Nucleus</keyword>
<keyword evidence="6 10" id="KW-0698">rRNA processing</keyword>
<accession>A0AAJ0B313</accession>
<protein>
    <recommendedName>
        <fullName evidence="4 10">U3 small nucleolar RNA-associated protein 10</fullName>
    </recommendedName>
</protein>
<dbReference type="GO" id="GO:0045943">
    <property type="term" value="P:positive regulation of transcription by RNA polymerase I"/>
    <property type="evidence" value="ECO:0007669"/>
    <property type="project" value="TreeGrafter"/>
</dbReference>
<evidence type="ECO:0000256" key="3">
    <source>
        <dbReference type="ARBA" id="ARBA00011399"/>
    </source>
</evidence>
<dbReference type="Pfam" id="PF12397">
    <property type="entry name" value="U3snoRNP10"/>
    <property type="match status" value="1"/>
</dbReference>
<feature type="region of interest" description="Disordered" evidence="11">
    <location>
        <begin position="887"/>
        <end position="906"/>
    </location>
</feature>
<evidence type="ECO:0000256" key="8">
    <source>
        <dbReference type="ARBA" id="ARBA00023274"/>
    </source>
</evidence>
<gene>
    <name evidence="13" type="ORF">QBC47DRAFT_393470</name>
</gene>
<evidence type="ECO:0000256" key="7">
    <source>
        <dbReference type="ARBA" id="ARBA00023242"/>
    </source>
</evidence>
<keyword evidence="8 10" id="KW-0687">Ribonucleoprotein</keyword>
<comment type="subcellular location">
    <subcellularLocation>
        <location evidence="1 10">Nucleus</location>
        <location evidence="1 10">Nucleolus</location>
    </subcellularLocation>
</comment>
<evidence type="ECO:0000256" key="9">
    <source>
        <dbReference type="ARBA" id="ARBA00025076"/>
    </source>
</evidence>
<dbReference type="InterPro" id="IPR016024">
    <property type="entry name" value="ARM-type_fold"/>
</dbReference>
<dbReference type="PANTHER" id="PTHR13457:SF1">
    <property type="entry name" value="HEAT REPEAT-CONTAINING PROTEIN 1"/>
    <property type="match status" value="1"/>
</dbReference>